<reference evidence="2" key="1">
    <citation type="journal article" date="2019" name="Int. J. Syst. Evol. Microbiol.">
        <title>The Global Catalogue of Microorganisms (GCM) 10K type strain sequencing project: providing services to taxonomists for standard genome sequencing and annotation.</title>
        <authorList>
            <consortium name="The Broad Institute Genomics Platform"/>
            <consortium name="The Broad Institute Genome Sequencing Center for Infectious Disease"/>
            <person name="Wu L."/>
            <person name="Ma J."/>
        </authorList>
    </citation>
    <scope>NUCLEOTIDE SEQUENCE [LARGE SCALE GENOMIC DNA]</scope>
    <source>
        <strain evidence="2">JCM 17125</strain>
    </source>
</reference>
<name>A0ABP7EDA3_9MICO</name>
<dbReference type="Proteomes" id="UP001501468">
    <property type="component" value="Unassembled WGS sequence"/>
</dbReference>
<sequence>MTTDPSRQRIAVDFITRHVDLLPAELARGYHLGYINEQDVVLLAETAVGRGHSNPSPVEELSCLLRDEIDRVPDLIDQLDHDGPADDLDPSRVWLFLVLLLAWERRGVSPDALDRIDEIYADFDYPEEIEGFVPFLPAPEGDRPGKVALERRWRSYLEDREREFSLRQRPGDS</sequence>
<keyword evidence="2" id="KW-1185">Reference proteome</keyword>
<gene>
    <name evidence="1" type="ORF">GCM10022399_36960</name>
</gene>
<dbReference type="PIRSF" id="PIRSF015278">
    <property type="entry name" value="UCP015278"/>
    <property type="match status" value="1"/>
</dbReference>
<dbReference type="Pfam" id="PF10004">
    <property type="entry name" value="DUF2247"/>
    <property type="match status" value="1"/>
</dbReference>
<evidence type="ECO:0000313" key="1">
    <source>
        <dbReference type="EMBL" id="GAA3716871.1"/>
    </source>
</evidence>
<accession>A0ABP7EDA3</accession>
<dbReference type="EMBL" id="BAABDC010000007">
    <property type="protein sequence ID" value="GAA3716871.1"/>
    <property type="molecule type" value="Genomic_DNA"/>
</dbReference>
<organism evidence="1 2">
    <name type="scientific">Terrabacter ginsenosidimutans</name>
    <dbReference type="NCBI Taxonomy" id="490575"/>
    <lineage>
        <taxon>Bacteria</taxon>
        <taxon>Bacillati</taxon>
        <taxon>Actinomycetota</taxon>
        <taxon>Actinomycetes</taxon>
        <taxon>Micrococcales</taxon>
        <taxon>Intrasporangiaceae</taxon>
        <taxon>Terrabacter</taxon>
    </lineage>
</organism>
<dbReference type="RefSeq" id="WP_344950092.1">
    <property type="nucleotide sequence ID" value="NZ_BAABDC010000007.1"/>
</dbReference>
<protein>
    <submittedName>
        <fullName evidence="1">DUF2247 family protein</fullName>
    </submittedName>
</protein>
<dbReference type="InterPro" id="IPR016630">
    <property type="entry name" value="UCP015278"/>
</dbReference>
<proteinExistence type="predicted"/>
<comment type="caution">
    <text evidence="1">The sequence shown here is derived from an EMBL/GenBank/DDBJ whole genome shotgun (WGS) entry which is preliminary data.</text>
</comment>
<evidence type="ECO:0000313" key="2">
    <source>
        <dbReference type="Proteomes" id="UP001501468"/>
    </source>
</evidence>